<protein>
    <recommendedName>
        <fullName evidence="5">Homeobox domain-containing protein</fullName>
    </recommendedName>
</protein>
<dbReference type="Proteomes" id="UP000230233">
    <property type="component" value="Chromosome X"/>
</dbReference>
<keyword evidence="2 3" id="KW-0539">Nucleus</keyword>
<feature type="compositionally biased region" description="Basic and acidic residues" evidence="4">
    <location>
        <begin position="102"/>
        <end position="117"/>
    </location>
</feature>
<gene>
    <name evidence="6" type="primary">Cnig_chr_X.g23319</name>
    <name evidence="6" type="ORF">B9Z55_023319</name>
</gene>
<accession>A0A2G5SPI9</accession>
<dbReference type="Pfam" id="PF00046">
    <property type="entry name" value="Homeodomain"/>
    <property type="match status" value="2"/>
</dbReference>
<evidence type="ECO:0000256" key="4">
    <source>
        <dbReference type="SAM" id="MobiDB-lite"/>
    </source>
</evidence>
<evidence type="ECO:0000256" key="1">
    <source>
        <dbReference type="ARBA" id="ARBA00004123"/>
    </source>
</evidence>
<feature type="region of interest" description="Disordered" evidence="4">
    <location>
        <begin position="1"/>
        <end position="183"/>
    </location>
</feature>
<dbReference type="PANTHER" id="PTHR14057:SF32">
    <property type="entry name" value="HOMEOBOX PROTEIN CEH-21-RELATED"/>
    <property type="match status" value="1"/>
</dbReference>
<dbReference type="GO" id="GO:0005634">
    <property type="term" value="C:nucleus"/>
    <property type="evidence" value="ECO:0007669"/>
    <property type="project" value="UniProtKB-SubCell"/>
</dbReference>
<reference evidence="7" key="1">
    <citation type="submission" date="2017-10" db="EMBL/GenBank/DDBJ databases">
        <title>Rapid genome shrinkage in a self-fertile nematode reveals novel sperm competition proteins.</title>
        <authorList>
            <person name="Yin D."/>
            <person name="Schwarz E.M."/>
            <person name="Thomas C.G."/>
            <person name="Felde R.L."/>
            <person name="Korf I.F."/>
            <person name="Cutter A.D."/>
            <person name="Schartner C.M."/>
            <person name="Ralston E.J."/>
            <person name="Meyer B.J."/>
            <person name="Haag E.S."/>
        </authorList>
    </citation>
    <scope>NUCLEOTIDE SEQUENCE [LARGE SCALE GENOMIC DNA]</scope>
    <source>
        <strain evidence="7">JU1422</strain>
    </source>
</reference>
<dbReference type="OrthoDB" id="9740090at2759"/>
<evidence type="ECO:0000259" key="5">
    <source>
        <dbReference type="PROSITE" id="PS50071"/>
    </source>
</evidence>
<evidence type="ECO:0000313" key="6">
    <source>
        <dbReference type="EMBL" id="PIC16872.1"/>
    </source>
</evidence>
<dbReference type="PANTHER" id="PTHR14057">
    <property type="entry name" value="TRANSCRIPTION FACTOR ONECUT"/>
    <property type="match status" value="1"/>
</dbReference>
<proteinExistence type="predicted"/>
<organism evidence="6 7">
    <name type="scientific">Caenorhabditis nigoni</name>
    <dbReference type="NCBI Taxonomy" id="1611254"/>
    <lineage>
        <taxon>Eukaryota</taxon>
        <taxon>Metazoa</taxon>
        <taxon>Ecdysozoa</taxon>
        <taxon>Nematoda</taxon>
        <taxon>Chromadorea</taxon>
        <taxon>Rhabditida</taxon>
        <taxon>Rhabditina</taxon>
        <taxon>Rhabditomorpha</taxon>
        <taxon>Rhabditoidea</taxon>
        <taxon>Rhabditidae</taxon>
        <taxon>Peloderinae</taxon>
        <taxon>Caenorhabditis</taxon>
    </lineage>
</organism>
<evidence type="ECO:0000256" key="2">
    <source>
        <dbReference type="PROSITE-ProRule" id="PRU00108"/>
    </source>
</evidence>
<dbReference type="CDD" id="cd00086">
    <property type="entry name" value="homeodomain"/>
    <property type="match status" value="2"/>
</dbReference>
<comment type="caution">
    <text evidence="6">The sequence shown here is derived from an EMBL/GenBank/DDBJ whole genome shotgun (WGS) entry which is preliminary data.</text>
</comment>
<dbReference type="SUPFAM" id="SSF46689">
    <property type="entry name" value="Homeodomain-like"/>
    <property type="match status" value="2"/>
</dbReference>
<dbReference type="InterPro" id="IPR051649">
    <property type="entry name" value="CUT_Homeobox"/>
</dbReference>
<dbReference type="Gene3D" id="1.10.10.60">
    <property type="entry name" value="Homeodomain-like"/>
    <property type="match status" value="2"/>
</dbReference>
<feature type="domain" description="Homeobox" evidence="5">
    <location>
        <begin position="280"/>
        <end position="336"/>
    </location>
</feature>
<feature type="compositionally biased region" description="Low complexity" evidence="4">
    <location>
        <begin position="171"/>
        <end position="182"/>
    </location>
</feature>
<dbReference type="STRING" id="1611254.A0A2G5SPI9"/>
<name>A0A2G5SPI9_9PELO</name>
<dbReference type="GO" id="GO:0000978">
    <property type="term" value="F:RNA polymerase II cis-regulatory region sequence-specific DNA binding"/>
    <property type="evidence" value="ECO:0007669"/>
    <property type="project" value="TreeGrafter"/>
</dbReference>
<dbReference type="InterPro" id="IPR009057">
    <property type="entry name" value="Homeodomain-like_sf"/>
</dbReference>
<keyword evidence="7" id="KW-1185">Reference proteome</keyword>
<feature type="region of interest" description="Disordered" evidence="4">
    <location>
        <begin position="462"/>
        <end position="485"/>
    </location>
</feature>
<dbReference type="GO" id="GO:0000981">
    <property type="term" value="F:DNA-binding transcription factor activity, RNA polymerase II-specific"/>
    <property type="evidence" value="ECO:0007669"/>
    <property type="project" value="TreeGrafter"/>
</dbReference>
<evidence type="ECO:0000256" key="3">
    <source>
        <dbReference type="RuleBase" id="RU000682"/>
    </source>
</evidence>
<feature type="domain" description="Homeobox" evidence="5">
    <location>
        <begin position="220"/>
        <end position="280"/>
    </location>
</feature>
<feature type="DNA-binding region" description="Homeobox" evidence="2">
    <location>
        <begin position="222"/>
        <end position="281"/>
    </location>
</feature>
<comment type="subcellular location">
    <subcellularLocation>
        <location evidence="1 2 3">Nucleus</location>
    </subcellularLocation>
</comment>
<feature type="DNA-binding region" description="Homeobox" evidence="2">
    <location>
        <begin position="282"/>
        <end position="337"/>
    </location>
</feature>
<evidence type="ECO:0000313" key="7">
    <source>
        <dbReference type="Proteomes" id="UP000230233"/>
    </source>
</evidence>
<dbReference type="InterPro" id="IPR001356">
    <property type="entry name" value="HD"/>
</dbReference>
<dbReference type="EMBL" id="PDUG01000006">
    <property type="protein sequence ID" value="PIC16872.1"/>
    <property type="molecule type" value="Genomic_DNA"/>
</dbReference>
<dbReference type="AlphaFoldDB" id="A0A2G5SPI9"/>
<dbReference type="SMART" id="SM00389">
    <property type="entry name" value="HOX"/>
    <property type="match status" value="2"/>
</dbReference>
<keyword evidence="2 3" id="KW-0371">Homeobox</keyword>
<dbReference type="PROSITE" id="PS50071">
    <property type="entry name" value="HOMEOBOX_2"/>
    <property type="match status" value="2"/>
</dbReference>
<keyword evidence="2 3" id="KW-0238">DNA-binding</keyword>
<sequence>MTNRSVDRPRKDATSYEGSSKVMNLKRRRPANSPEAKSDKDVQIVQRCRGRQRKVATVTQGSFNGINEKRTKPSSFSESEEDNVQEKSAKRRAAKRVTYNESHFDSEKSPIEKKTEKSNTVAKNDALPSESSESESDLEPSKRKFKSARRAKDAVQTKIMNTDSERDEASSRSSSLDSSSSELEFDFGDSALEEITDNELAEEFIQETISKRMRTRKAKNENQRHRMRFTDKQKETLMAVFRETEFPSEEQKQKLAKETNRTIHQIEKWFNNKRQSMDPGRVKKHVGRFTVEQKLKMNEVYATNSNPDKETIASLTAELNLTEKQIKKYFYLRRERKLIPGGIPQNQFLDVMRNFFEERQFLEKPNKGLELKSGGSWNRISNWLKENRYTTLEAFFKKEISVLPVEMETFEKLAEKYCLNVHTHTDVILFLERQEDVNGDSLAQYIDERSFVLEMLENHRTGEVHANQEEENLSDPQGEKHSEEPVLDYEMNEGRWAENVAHHEENEMEIETDGNGIDIPDEAPVEEECHDQIDDPVSENPPPEVKNIQRFENSREDNQNSPLVNRTQNEFVDFPEETKNVPLFAPAPGYRDQGQEPLEDAAENDVKPHRENCDKIQAQYFRK</sequence>
<feature type="compositionally biased region" description="Basic and acidic residues" evidence="4">
    <location>
        <begin position="1"/>
        <end position="14"/>
    </location>
</feature>
<feature type="region of interest" description="Disordered" evidence="4">
    <location>
        <begin position="580"/>
        <end position="607"/>
    </location>
</feature>